<dbReference type="KEGG" id="glt:GlitD10_1688"/>
<reference evidence="2 3" key="1">
    <citation type="submission" date="2016-10" db="EMBL/GenBank/DDBJ databases">
        <title>Description of Gloeomargarita lithophora gen. nov., sp. nov., a thylakoid-bearing basal-branching cyanobacterium with intracellular carbonates, and proposal for Gloeomargaritales ord. nov.</title>
        <authorList>
            <person name="Moreira D."/>
            <person name="Tavera R."/>
            <person name="Benzerara K."/>
            <person name="Skouri-Panet F."/>
            <person name="Couradeau E."/>
            <person name="Gerard E."/>
            <person name="Loussert C."/>
            <person name="Novelo E."/>
            <person name="Zivanovic Y."/>
            <person name="Lopez-Garcia P."/>
        </authorList>
    </citation>
    <scope>NUCLEOTIDE SEQUENCE [LARGE SCALE GENOMIC DNA]</scope>
    <source>
        <strain evidence="2 3">D10</strain>
    </source>
</reference>
<dbReference type="AlphaFoldDB" id="A0A1J0ADK0"/>
<dbReference type="EMBL" id="CP017675">
    <property type="protein sequence ID" value="APB34013.1"/>
    <property type="molecule type" value="Genomic_DNA"/>
</dbReference>
<gene>
    <name evidence="2" type="ORF">GlitD10_1688</name>
</gene>
<keyword evidence="3" id="KW-1185">Reference proteome</keyword>
<proteinExistence type="predicted"/>
<feature type="signal peptide" evidence="1">
    <location>
        <begin position="1"/>
        <end position="26"/>
    </location>
</feature>
<organism evidence="2 3">
    <name type="scientific">Gloeomargarita lithophora Alchichica-D10</name>
    <dbReference type="NCBI Taxonomy" id="1188229"/>
    <lineage>
        <taxon>Bacteria</taxon>
        <taxon>Bacillati</taxon>
        <taxon>Cyanobacteriota</taxon>
        <taxon>Cyanophyceae</taxon>
        <taxon>Gloeomargaritales</taxon>
        <taxon>Gloeomargaritaceae</taxon>
        <taxon>Gloeomargarita</taxon>
    </lineage>
</organism>
<accession>A0A1J0ADK0</accession>
<keyword evidence="1" id="KW-0732">Signal</keyword>
<evidence type="ECO:0000256" key="1">
    <source>
        <dbReference type="SAM" id="SignalP"/>
    </source>
</evidence>
<dbReference type="Proteomes" id="UP000180235">
    <property type="component" value="Chromosome"/>
</dbReference>
<protein>
    <submittedName>
        <fullName evidence="2">Uncharacterized protein</fullName>
    </submittedName>
</protein>
<feature type="chain" id="PRO_5009608735" evidence="1">
    <location>
        <begin position="27"/>
        <end position="173"/>
    </location>
</feature>
<evidence type="ECO:0000313" key="2">
    <source>
        <dbReference type="EMBL" id="APB34013.1"/>
    </source>
</evidence>
<sequence length="173" mass="18929">MKIKSLFSVSIATVCTLVLGMNVAQANPKLETVTEDGEVWPSFMMPGGGIPISFPPEAPYMYPTYLNYDSKTFILGVNQNTNIRTNSVLTDKFTIAPFRDYTGDGVQNLDDIPGHQKQYNQALAAWIAKVQGCLADRPNMFRVVGEDIKVPITVNGQAGKIFLNANKKPVCPG</sequence>
<evidence type="ECO:0000313" key="3">
    <source>
        <dbReference type="Proteomes" id="UP000180235"/>
    </source>
</evidence>
<name>A0A1J0ADK0_9CYAN</name>